<keyword evidence="2" id="KW-1185">Reference proteome</keyword>
<sequence>MANNPKKIRFAPNGAIYIAPAPVQGGTGGTVPPIDLGSTQTAPTGYTAVGYVDEAGVTLTPALQTQPVNAWQSAVPVLYNVQSASFSVKATLQETNELTTELFWGSEWVETSTGSGVFKLDLSSNPDLREISLVVDWNQDAIRYRCVIPRAMISDRGAIQLNRTENGKYELTIEAMDFDGSLGYVLTNDDITDTP</sequence>
<organism evidence="1 2">
    <name type="scientific">Streptomyces vulcanius</name>
    <dbReference type="NCBI Taxonomy" id="1441876"/>
    <lineage>
        <taxon>Bacteria</taxon>
        <taxon>Bacillati</taxon>
        <taxon>Actinomycetota</taxon>
        <taxon>Actinomycetes</taxon>
        <taxon>Kitasatosporales</taxon>
        <taxon>Streptomycetaceae</taxon>
        <taxon>Streptomyces</taxon>
    </lineage>
</organism>
<accession>A0ABV9ASB1</accession>
<evidence type="ECO:0000313" key="2">
    <source>
        <dbReference type="Proteomes" id="UP001595839"/>
    </source>
</evidence>
<dbReference type="RefSeq" id="WP_381173759.1">
    <property type="nucleotide sequence ID" value="NZ_JBHSFK010000012.1"/>
</dbReference>
<evidence type="ECO:0000313" key="1">
    <source>
        <dbReference type="EMBL" id="MFC4501747.1"/>
    </source>
</evidence>
<dbReference type="EMBL" id="JBHSFK010000012">
    <property type="protein sequence ID" value="MFC4501747.1"/>
    <property type="molecule type" value="Genomic_DNA"/>
</dbReference>
<gene>
    <name evidence="1" type="ORF">ACFPIH_19805</name>
</gene>
<evidence type="ECO:0008006" key="3">
    <source>
        <dbReference type="Google" id="ProtNLM"/>
    </source>
</evidence>
<comment type="caution">
    <text evidence="1">The sequence shown here is derived from an EMBL/GenBank/DDBJ whole genome shotgun (WGS) entry which is preliminary data.</text>
</comment>
<name>A0ABV9ASB1_9ACTN</name>
<dbReference type="InterPro" id="IPR058154">
    <property type="entry name" value="Bxb1_TTP-like"/>
</dbReference>
<proteinExistence type="predicted"/>
<reference evidence="2" key="1">
    <citation type="journal article" date="2019" name="Int. J. Syst. Evol. Microbiol.">
        <title>The Global Catalogue of Microorganisms (GCM) 10K type strain sequencing project: providing services to taxonomists for standard genome sequencing and annotation.</title>
        <authorList>
            <consortium name="The Broad Institute Genomics Platform"/>
            <consortium name="The Broad Institute Genome Sequencing Center for Infectious Disease"/>
            <person name="Wu L."/>
            <person name="Ma J."/>
        </authorList>
    </citation>
    <scope>NUCLEOTIDE SEQUENCE [LARGE SCALE GENOMIC DNA]</scope>
    <source>
        <strain evidence="2">CGMCC 4.7177</strain>
    </source>
</reference>
<dbReference type="Pfam" id="PF25681">
    <property type="entry name" value="Phage_TTP_17"/>
    <property type="match status" value="1"/>
</dbReference>
<dbReference type="Proteomes" id="UP001595839">
    <property type="component" value="Unassembled WGS sequence"/>
</dbReference>
<protein>
    <recommendedName>
        <fullName evidence="3">Phage tail protein</fullName>
    </recommendedName>
</protein>